<accession>A0ABD3B4M4</accession>
<name>A0ABD3B4M4_9GENT</name>
<gene>
    <name evidence="1" type="ORF">ACH5RR_001435</name>
</gene>
<reference evidence="1 2" key="1">
    <citation type="submission" date="2024-11" db="EMBL/GenBank/DDBJ databases">
        <title>A near-complete genome assembly of Cinchona calisaya.</title>
        <authorList>
            <person name="Lian D.C."/>
            <person name="Zhao X.W."/>
            <person name="Wei L."/>
        </authorList>
    </citation>
    <scope>NUCLEOTIDE SEQUENCE [LARGE SCALE GENOMIC DNA]</scope>
    <source>
        <tissue evidence="1">Nenye</tissue>
    </source>
</reference>
<evidence type="ECO:0000313" key="1">
    <source>
        <dbReference type="EMBL" id="KAL3538069.1"/>
    </source>
</evidence>
<dbReference type="Proteomes" id="UP001630127">
    <property type="component" value="Unassembled WGS sequence"/>
</dbReference>
<dbReference type="AlphaFoldDB" id="A0ABD3B4M4"/>
<proteinExistence type="predicted"/>
<organism evidence="1 2">
    <name type="scientific">Cinchona calisaya</name>
    <dbReference type="NCBI Taxonomy" id="153742"/>
    <lineage>
        <taxon>Eukaryota</taxon>
        <taxon>Viridiplantae</taxon>
        <taxon>Streptophyta</taxon>
        <taxon>Embryophyta</taxon>
        <taxon>Tracheophyta</taxon>
        <taxon>Spermatophyta</taxon>
        <taxon>Magnoliopsida</taxon>
        <taxon>eudicotyledons</taxon>
        <taxon>Gunneridae</taxon>
        <taxon>Pentapetalae</taxon>
        <taxon>asterids</taxon>
        <taxon>lamiids</taxon>
        <taxon>Gentianales</taxon>
        <taxon>Rubiaceae</taxon>
        <taxon>Cinchonoideae</taxon>
        <taxon>Cinchoneae</taxon>
        <taxon>Cinchona</taxon>
    </lineage>
</organism>
<protein>
    <submittedName>
        <fullName evidence="1">Uncharacterized protein</fullName>
    </submittedName>
</protein>
<evidence type="ECO:0000313" key="2">
    <source>
        <dbReference type="Proteomes" id="UP001630127"/>
    </source>
</evidence>
<dbReference type="EMBL" id="JBJUIK010000001">
    <property type="protein sequence ID" value="KAL3538069.1"/>
    <property type="molecule type" value="Genomic_DNA"/>
</dbReference>
<sequence>MQFAPRPRSSVISYMNEPNKTCSAMSLDSMSKKVDFFPSACCSQGNDLSAKLSSEFHQTNPTSIQILYSIIKKPGISPNRANVEFAEHNSQSPFNIESPTKCWFDTKRPSKILFRDKL</sequence>
<keyword evidence="2" id="KW-1185">Reference proteome</keyword>
<comment type="caution">
    <text evidence="1">The sequence shown here is derived from an EMBL/GenBank/DDBJ whole genome shotgun (WGS) entry which is preliminary data.</text>
</comment>